<dbReference type="EMBL" id="JARAKH010000018">
    <property type="protein sequence ID" value="KAK8395436.1"/>
    <property type="molecule type" value="Genomic_DNA"/>
</dbReference>
<accession>A0AAW0U947</accession>
<dbReference type="SUPFAM" id="SSF53850">
    <property type="entry name" value="Periplasmic binding protein-like II"/>
    <property type="match status" value="1"/>
</dbReference>
<evidence type="ECO:0000313" key="3">
    <source>
        <dbReference type="Proteomes" id="UP001487740"/>
    </source>
</evidence>
<comment type="caution">
    <text evidence="2">The sequence shown here is derived from an EMBL/GenBank/DDBJ whole genome shotgun (WGS) entry which is preliminary data.</text>
</comment>
<organism evidence="2 3">
    <name type="scientific">Scylla paramamosain</name>
    <name type="common">Mud crab</name>
    <dbReference type="NCBI Taxonomy" id="85552"/>
    <lineage>
        <taxon>Eukaryota</taxon>
        <taxon>Metazoa</taxon>
        <taxon>Ecdysozoa</taxon>
        <taxon>Arthropoda</taxon>
        <taxon>Crustacea</taxon>
        <taxon>Multicrustacea</taxon>
        <taxon>Malacostraca</taxon>
        <taxon>Eumalacostraca</taxon>
        <taxon>Eucarida</taxon>
        <taxon>Decapoda</taxon>
        <taxon>Pleocyemata</taxon>
        <taxon>Brachyura</taxon>
        <taxon>Eubrachyura</taxon>
        <taxon>Portunoidea</taxon>
        <taxon>Portunidae</taxon>
        <taxon>Portuninae</taxon>
        <taxon>Scylla</taxon>
    </lineage>
</organism>
<protein>
    <submittedName>
        <fullName evidence="2">Uncharacterized protein</fullName>
    </submittedName>
</protein>
<dbReference type="Proteomes" id="UP001487740">
    <property type="component" value="Unassembled WGS sequence"/>
</dbReference>
<sequence>MLSLRGAPDSARAIGPMVQLLETVAFSLRTWDTGRSTMNRTGGRNTDAESPTSTALARTPSRLLAPGLTLTISFVLVYLAPEDRHFGRQLHNGTWNGIVGMLQSQEADMSGVALMMSPDRIPVVDGGESVLPVYISIAHARPTPEADMIGFIKPFTIQPGSREGFRWLPSPLNQLPALTRRCEAPEPRVLAKSSRQAPAGPSHRRFPPEHHILKMADLVVSPLSLLTCQLIGPFSLLMCPLSLSLTVHCHFLPHTGQHGSNQVHLARFNFTRAALGSSWRPSCDSMMTHRLSLLTTQQEIASVADTPPLPPPLPADKVRGAGRANTPVVCGVTPLPDQRYYPWLTNQF</sequence>
<feature type="region of interest" description="Disordered" evidence="1">
    <location>
        <begin position="35"/>
        <end position="55"/>
    </location>
</feature>
<dbReference type="Gene3D" id="3.40.190.10">
    <property type="entry name" value="Periplasmic binding protein-like II"/>
    <property type="match status" value="1"/>
</dbReference>
<name>A0AAW0U947_SCYPA</name>
<evidence type="ECO:0000313" key="2">
    <source>
        <dbReference type="EMBL" id="KAK8395436.1"/>
    </source>
</evidence>
<proteinExistence type="predicted"/>
<keyword evidence="3" id="KW-1185">Reference proteome</keyword>
<evidence type="ECO:0000256" key="1">
    <source>
        <dbReference type="SAM" id="MobiDB-lite"/>
    </source>
</evidence>
<reference evidence="2 3" key="1">
    <citation type="submission" date="2023-03" db="EMBL/GenBank/DDBJ databases">
        <title>High-quality genome of Scylla paramamosain provides insights in environmental adaptation.</title>
        <authorList>
            <person name="Zhang L."/>
        </authorList>
    </citation>
    <scope>NUCLEOTIDE SEQUENCE [LARGE SCALE GENOMIC DNA]</scope>
    <source>
        <strain evidence="2">LZ_2023a</strain>
        <tissue evidence="2">Muscle</tissue>
    </source>
</reference>
<dbReference type="AlphaFoldDB" id="A0AAW0U947"/>
<gene>
    <name evidence="2" type="ORF">O3P69_006232</name>
</gene>